<feature type="chain" id="PRO_5018069666" evidence="1">
    <location>
        <begin position="28"/>
        <end position="439"/>
    </location>
</feature>
<keyword evidence="1" id="KW-0732">Signal</keyword>
<feature type="signal peptide" evidence="1">
    <location>
        <begin position="1"/>
        <end position="27"/>
    </location>
</feature>
<evidence type="ECO:0000256" key="1">
    <source>
        <dbReference type="SAM" id="SignalP"/>
    </source>
</evidence>
<sequence length="439" mass="47542">MNMRTLFYSIVSAGLLMAGLFPLQAQTDDELFGSSESLVTEAPLVKPVESSASDISTGLLKTETVKIGGAFTFSLAGTAAGDSTIFSDYPTPSVVSYADLYADARPADNFRFFIKGRFSYPYTSDSSGNNPFSLREAYADIEPLSGINARLGKQTANWGVGYFFSPGNLLDFGTIDPENPTEERTGPLAVKFQRSQRTSNYYLYLLLDSAYSGGPIGLAPKAEWVLGSSELSLGAYWQNDKPWAVTGSITFPMGPLDMFVEGAVKGNIDKNFLVLNGPALTAETRQDKIFGQGTIGFSWSMDDSEGRYSLSLRGQYYYNGLGYENSDLFIAYPMQVASLLQQKTITVQDLKERGQHYGAGSLGISKILSSDFGLSFFWLGNLSDSSGKTSATLSWSGLDKLNCSIAYSYAYGQEGTEFRPVGSVASSITLKVSLSMATF</sequence>
<name>A0A3P3XH42_9SPIR</name>
<reference evidence="2" key="1">
    <citation type="submission" date="2017-02" db="EMBL/GenBank/DDBJ databases">
        <authorList>
            <person name="Regsiter A."/>
            <person name="William W."/>
        </authorList>
    </citation>
    <scope>NUCLEOTIDE SEQUENCE</scope>
    <source>
        <strain evidence="2">Bib</strain>
    </source>
</reference>
<dbReference type="AlphaFoldDB" id="A0A3P3XH42"/>
<accession>A0A3P3XH42</accession>
<protein>
    <submittedName>
        <fullName evidence="2">Uncharacterized protein</fullName>
    </submittedName>
</protein>
<organism evidence="2">
    <name type="scientific">uncultured spirochete</name>
    <dbReference type="NCBI Taxonomy" id="156406"/>
    <lineage>
        <taxon>Bacteria</taxon>
        <taxon>Pseudomonadati</taxon>
        <taxon>Spirochaetota</taxon>
        <taxon>Spirochaetia</taxon>
        <taxon>Spirochaetales</taxon>
        <taxon>environmental samples</taxon>
    </lineage>
</organism>
<dbReference type="EMBL" id="FWDM01000013">
    <property type="protein sequence ID" value="SLM11537.1"/>
    <property type="molecule type" value="Genomic_DNA"/>
</dbReference>
<proteinExistence type="predicted"/>
<gene>
    <name evidence="2" type="ORF">SPIROBIBN47_200009</name>
</gene>
<evidence type="ECO:0000313" key="2">
    <source>
        <dbReference type="EMBL" id="SLM11537.1"/>
    </source>
</evidence>